<keyword evidence="2" id="KW-1185">Reference proteome</keyword>
<comment type="caution">
    <text evidence="1">The sequence shown here is derived from an EMBL/GenBank/DDBJ whole genome shotgun (WGS) entry which is preliminary data.</text>
</comment>
<proteinExistence type="predicted"/>
<evidence type="ECO:0000313" key="2">
    <source>
        <dbReference type="Proteomes" id="UP001239111"/>
    </source>
</evidence>
<protein>
    <submittedName>
        <fullName evidence="1">Uncharacterized protein</fullName>
    </submittedName>
</protein>
<accession>A0ACC2P9Q2</accession>
<gene>
    <name evidence="1" type="ORF">QAD02_015605</name>
</gene>
<reference evidence="1" key="1">
    <citation type="submission" date="2023-04" db="EMBL/GenBank/DDBJ databases">
        <title>A chromosome-level genome assembly of the parasitoid wasp Eretmocerus hayati.</title>
        <authorList>
            <person name="Zhong Y."/>
            <person name="Liu S."/>
            <person name="Liu Y."/>
        </authorList>
    </citation>
    <scope>NUCLEOTIDE SEQUENCE</scope>
    <source>
        <strain evidence="1">ZJU_SS_LIU_2023</strain>
    </source>
</reference>
<sequence>MSVPITLEKSSAKSKEIRLKGNQVFRRKNRDDYREVLSLYTKSIAYAPLNSEELASAYYNRSSLWLHLKKYDLCLVDIDHALSITKSNDLVQKILSRKEKCLDYVKPPVKVAQRKTKLPQVTPSTLIPCAADCIELKWDEEYGRHYTATRDIGPGEFIMIEQTCYASVDAEQMYLICNHCLAFAWAGISCDSCVLAIYCSESCKSKAWSQYHDVVHILFSDESFSDYMMQYIHKRETQSPLTLDDLASSVLMIFVRMMIIVIRSEGLENVVKVTQEIVEGKNDISKNLTLFQKPNCADLRFISSLTVSEKNSDEIVSHLVPLILSASRLSRNISHEKVEDVVLSSLKIMSDRLYKIVMANSFKCSTNDCVCMDSQVKDCTSTRGEVFGPYSSFFNHSCIYNTDRIFVPGPRILFFTTRPVSKGEQLFITYGPITNTTKKLRQSALQAHHSFTCRCIPCKEDWPADYAKYERTDEDEEELARKHVELFGKTGRRFFGIPISFDPIFYSGSLKMIDFIYKRFKTQKKASACASFYKRYVRRYIYNTYGDVVDLHHINSFHLAVQHYLQKSGAI</sequence>
<organism evidence="1 2">
    <name type="scientific">Eretmocerus hayati</name>
    <dbReference type="NCBI Taxonomy" id="131215"/>
    <lineage>
        <taxon>Eukaryota</taxon>
        <taxon>Metazoa</taxon>
        <taxon>Ecdysozoa</taxon>
        <taxon>Arthropoda</taxon>
        <taxon>Hexapoda</taxon>
        <taxon>Insecta</taxon>
        <taxon>Pterygota</taxon>
        <taxon>Neoptera</taxon>
        <taxon>Endopterygota</taxon>
        <taxon>Hymenoptera</taxon>
        <taxon>Apocrita</taxon>
        <taxon>Proctotrupomorpha</taxon>
        <taxon>Chalcidoidea</taxon>
        <taxon>Aphelinidae</taxon>
        <taxon>Aphelininae</taxon>
        <taxon>Eretmocerus</taxon>
    </lineage>
</organism>
<dbReference type="Proteomes" id="UP001239111">
    <property type="component" value="Chromosome 2"/>
</dbReference>
<name>A0ACC2P9Q2_9HYME</name>
<dbReference type="EMBL" id="CM056742">
    <property type="protein sequence ID" value="KAJ8679818.1"/>
    <property type="molecule type" value="Genomic_DNA"/>
</dbReference>
<evidence type="ECO:0000313" key="1">
    <source>
        <dbReference type="EMBL" id="KAJ8679818.1"/>
    </source>
</evidence>